<dbReference type="Proteomes" id="UP000078541">
    <property type="component" value="Unassembled WGS sequence"/>
</dbReference>
<reference evidence="1 2" key="1">
    <citation type="submission" date="2016-03" db="EMBL/GenBank/DDBJ databases">
        <title>Trachymyrmex septentrionalis WGS genome.</title>
        <authorList>
            <person name="Nygaard S."/>
            <person name="Hu H."/>
            <person name="Boomsma J."/>
            <person name="Zhang G."/>
        </authorList>
    </citation>
    <scope>NUCLEOTIDE SEQUENCE [LARGE SCALE GENOMIC DNA]</scope>
    <source>
        <strain evidence="1">Tsep2-gDNA-1</strain>
        <tissue evidence="1">Whole body</tissue>
    </source>
</reference>
<proteinExistence type="predicted"/>
<dbReference type="AlphaFoldDB" id="A0A151JTQ0"/>
<name>A0A151JTQ0_9HYME</name>
<sequence length="483" mass="55162">MGGVIHANKVVSLCVKLRFNNFCEKMDCIVLLKITQHLPQHFIPMQSVSIPKYIKLADPNFNIPTSIDILIGAESFWRLICAGQIKQSIISSVTLSDIIRSDSSLNFHLTSLNELRTHHSTLYDEYKKFMDKYIQLNYMKKVNSHTMLSPNSPVFYLLHYAVRIEASSTTKFQVILDGSCKTTTGYNFQITQTYGISSASFLAIRILRKLMEDNANCYLRASQIVLRDFYVDDLVSSNALSLQNQNSFIEQREFILSSDKNFEKRTLAIGTYILRLVTNTEQHTNLEHGFSDASEYEARIYLRSTSKDSRGARYTYIQPSQEVSFSRDTRIMQSISLNEQQQATFRLIKAIQSKHFSKEIKSLSNHEAVSTNSPILKLNLFFDNSGILRMGDCLRESSLLYSAIMGNLPEPRVKTSLKVFDQIEAILNSHLLTPISSDPNNFTSLTPRHFLVDTPLTSYPEPFLDNGSYKRPITRLCLFPIEN</sequence>
<organism evidence="1 2">
    <name type="scientific">Trachymyrmex septentrionalis</name>
    <dbReference type="NCBI Taxonomy" id="34720"/>
    <lineage>
        <taxon>Eukaryota</taxon>
        <taxon>Metazoa</taxon>
        <taxon>Ecdysozoa</taxon>
        <taxon>Arthropoda</taxon>
        <taxon>Hexapoda</taxon>
        <taxon>Insecta</taxon>
        <taxon>Pterygota</taxon>
        <taxon>Neoptera</taxon>
        <taxon>Endopterygota</taxon>
        <taxon>Hymenoptera</taxon>
        <taxon>Apocrita</taxon>
        <taxon>Aculeata</taxon>
        <taxon>Formicoidea</taxon>
        <taxon>Formicidae</taxon>
        <taxon>Myrmicinae</taxon>
        <taxon>Trachymyrmex</taxon>
    </lineage>
</organism>
<keyword evidence="2" id="KW-1185">Reference proteome</keyword>
<gene>
    <name evidence="1" type="ORF">ALC56_10599</name>
</gene>
<dbReference type="STRING" id="34720.A0A151JTQ0"/>
<protein>
    <submittedName>
        <fullName evidence="1">Uncharacterized protein</fullName>
    </submittedName>
</protein>
<dbReference type="EMBL" id="KQ981831">
    <property type="protein sequence ID" value="KYN35066.1"/>
    <property type="molecule type" value="Genomic_DNA"/>
</dbReference>
<accession>A0A151JTQ0</accession>
<evidence type="ECO:0000313" key="1">
    <source>
        <dbReference type="EMBL" id="KYN35066.1"/>
    </source>
</evidence>
<evidence type="ECO:0000313" key="2">
    <source>
        <dbReference type="Proteomes" id="UP000078541"/>
    </source>
</evidence>